<evidence type="ECO:0000313" key="2">
    <source>
        <dbReference type="Proteomes" id="UP000054266"/>
    </source>
</evidence>
<evidence type="ECO:0000313" key="1">
    <source>
        <dbReference type="EMBL" id="KIW69648.1"/>
    </source>
</evidence>
<keyword evidence="2" id="KW-1185">Reference proteome</keyword>
<proteinExistence type="predicted"/>
<name>A0A0D2FN37_9EURO</name>
<dbReference type="Proteomes" id="UP000054266">
    <property type="component" value="Unassembled WGS sequence"/>
</dbReference>
<reference evidence="1 2" key="1">
    <citation type="submission" date="2015-01" db="EMBL/GenBank/DDBJ databases">
        <title>The Genome Sequence of Capronia semiimmersa CBS27337.</title>
        <authorList>
            <consortium name="The Broad Institute Genomics Platform"/>
            <person name="Cuomo C."/>
            <person name="de Hoog S."/>
            <person name="Gorbushina A."/>
            <person name="Stielow B."/>
            <person name="Teixiera M."/>
            <person name="Abouelleil A."/>
            <person name="Chapman S.B."/>
            <person name="Priest M."/>
            <person name="Young S.K."/>
            <person name="Wortman J."/>
            <person name="Nusbaum C."/>
            <person name="Birren B."/>
        </authorList>
    </citation>
    <scope>NUCLEOTIDE SEQUENCE [LARGE SCALE GENOMIC DNA]</scope>
    <source>
        <strain evidence="1 2">CBS 27337</strain>
    </source>
</reference>
<protein>
    <submittedName>
        <fullName evidence="1">Uncharacterized protein</fullName>
    </submittedName>
</protein>
<gene>
    <name evidence="1" type="ORF">PV04_05513</name>
</gene>
<sequence length="180" mass="19343">MHHNGACAVLLTSHHYWQKRPKVLLAGCPSRSWTPRTLVYSSLKIESKQSQHARPRLGAPPQVTFVPSKLDTRETRTFHQVPQATQRSSPSSASNITGIIFVTDAPCVCTRGCLLHDGVGNPPLASHARLVALARTPGRGLAGRFVNGVLGTTSTFSPGPTFPSVMARWEAIEGEAAVSL</sequence>
<dbReference type="EMBL" id="KN846958">
    <property type="protein sequence ID" value="KIW69648.1"/>
    <property type="molecule type" value="Genomic_DNA"/>
</dbReference>
<dbReference type="AlphaFoldDB" id="A0A0D2FN37"/>
<dbReference type="HOGENOM" id="CLU_1496007_0_0_1"/>
<accession>A0A0D2FN37</accession>
<organism evidence="1 2">
    <name type="scientific">Phialophora macrospora</name>
    <dbReference type="NCBI Taxonomy" id="1851006"/>
    <lineage>
        <taxon>Eukaryota</taxon>
        <taxon>Fungi</taxon>
        <taxon>Dikarya</taxon>
        <taxon>Ascomycota</taxon>
        <taxon>Pezizomycotina</taxon>
        <taxon>Eurotiomycetes</taxon>
        <taxon>Chaetothyriomycetidae</taxon>
        <taxon>Chaetothyriales</taxon>
        <taxon>Herpotrichiellaceae</taxon>
        <taxon>Phialophora</taxon>
    </lineage>
</organism>